<dbReference type="PROSITE" id="PS51186">
    <property type="entry name" value="GNAT"/>
    <property type="match status" value="1"/>
</dbReference>
<evidence type="ECO:0000256" key="2">
    <source>
        <dbReference type="ARBA" id="ARBA00022896"/>
    </source>
</evidence>
<organism evidence="5">
    <name type="scientific">Solanum lycopersicum</name>
    <name type="common">Tomato</name>
    <name type="synonym">Lycopersicon esculentum</name>
    <dbReference type="NCBI Taxonomy" id="4081"/>
    <lineage>
        <taxon>Eukaryota</taxon>
        <taxon>Viridiplantae</taxon>
        <taxon>Streptophyta</taxon>
        <taxon>Embryophyta</taxon>
        <taxon>Tracheophyta</taxon>
        <taxon>Spermatophyta</taxon>
        <taxon>Magnoliopsida</taxon>
        <taxon>eudicotyledons</taxon>
        <taxon>Gunneridae</taxon>
        <taxon>Pentapetalae</taxon>
        <taxon>asterids</taxon>
        <taxon>lamiids</taxon>
        <taxon>Solanales</taxon>
        <taxon>Solanaceae</taxon>
        <taxon>Solanoideae</taxon>
        <taxon>Solaneae</taxon>
        <taxon>Solanum</taxon>
        <taxon>Solanum subgen. Lycopersicon</taxon>
    </lineage>
</organism>
<dbReference type="Gene3D" id="2.60.120.330">
    <property type="entry name" value="B-lactam Antibiotic, Isopenicillin N Synthase, Chain"/>
    <property type="match status" value="1"/>
</dbReference>
<dbReference type="GO" id="GO:0003714">
    <property type="term" value="F:transcription corepressor activity"/>
    <property type="evidence" value="ECO:0000318"/>
    <property type="project" value="GO_Central"/>
</dbReference>
<dbReference type="GO" id="GO:0006357">
    <property type="term" value="P:regulation of transcription by RNA polymerase II"/>
    <property type="evidence" value="ECO:0000318"/>
    <property type="project" value="GO_Central"/>
</dbReference>
<dbReference type="InterPro" id="IPR026992">
    <property type="entry name" value="DIOX_N"/>
</dbReference>
<dbReference type="Pfam" id="PF14226">
    <property type="entry name" value="DIOX_N"/>
    <property type="match status" value="1"/>
</dbReference>
<evidence type="ECO:0000313" key="5">
    <source>
        <dbReference type="EnsemblPlants" id="Solyc08g078115.1.1"/>
    </source>
</evidence>
<dbReference type="Pfam" id="PF23209">
    <property type="entry name" value="IDM1_C"/>
    <property type="match status" value="1"/>
</dbReference>
<dbReference type="InterPro" id="IPR056511">
    <property type="entry name" value="IDM1_C"/>
</dbReference>
<keyword evidence="1" id="KW-0479">Metal-binding</keyword>
<evidence type="ECO:0000256" key="3">
    <source>
        <dbReference type="ARBA" id="ARBA00023004"/>
    </source>
</evidence>
<dbReference type="GO" id="GO:0046872">
    <property type="term" value="F:metal ion binding"/>
    <property type="evidence" value="ECO:0007669"/>
    <property type="project" value="UniProtKB-KW"/>
</dbReference>
<dbReference type="GO" id="GO:0005634">
    <property type="term" value="C:nucleus"/>
    <property type="evidence" value="ECO:0000318"/>
    <property type="project" value="GO_Central"/>
</dbReference>
<dbReference type="InterPro" id="IPR000182">
    <property type="entry name" value="GNAT_dom"/>
</dbReference>
<dbReference type="EnsemblPlants" id="Solyc08g078115.1.1">
    <property type="protein sequence ID" value="Solyc08g078115.1.1"/>
    <property type="gene ID" value="Solyc08g078115.1"/>
</dbReference>
<dbReference type="GO" id="GO:0031418">
    <property type="term" value="F:L-ascorbic acid binding"/>
    <property type="evidence" value="ECO:0007669"/>
    <property type="project" value="UniProtKB-KW"/>
</dbReference>
<dbReference type="InParanoid" id="A0A3Q7HSN7"/>
<keyword evidence="6" id="KW-1185">Reference proteome</keyword>
<dbReference type="InterPro" id="IPR027443">
    <property type="entry name" value="IPNS-like_sf"/>
</dbReference>
<dbReference type="Gramene" id="Solyc08g078115.1.1">
    <property type="protein sequence ID" value="Solyc08g078115.1.1"/>
    <property type="gene ID" value="Solyc08g078115.1"/>
</dbReference>
<dbReference type="SUPFAM" id="SSF55729">
    <property type="entry name" value="Acyl-CoA N-acyltransferases (Nat)"/>
    <property type="match status" value="1"/>
</dbReference>
<name>A0A3Q7HSN7_SOLLC</name>
<evidence type="ECO:0000256" key="1">
    <source>
        <dbReference type="ARBA" id="ARBA00022723"/>
    </source>
</evidence>
<reference evidence="5" key="1">
    <citation type="journal article" date="2012" name="Nature">
        <title>The tomato genome sequence provides insights into fleshy fruit evolution.</title>
        <authorList>
            <consortium name="Tomato Genome Consortium"/>
        </authorList>
    </citation>
    <scope>NUCLEOTIDE SEQUENCE [LARGE SCALE GENOMIC DNA]</scope>
    <source>
        <strain evidence="5">cv. Heinz 1706</strain>
    </source>
</reference>
<dbReference type="SUPFAM" id="SSF51197">
    <property type="entry name" value="Clavaminate synthase-like"/>
    <property type="match status" value="1"/>
</dbReference>
<dbReference type="InterPro" id="IPR016181">
    <property type="entry name" value="Acyl_CoA_acyltransferase"/>
</dbReference>
<dbReference type="PANTHER" id="PTHR46309">
    <property type="entry name" value="PHD FINGER PROTEIN 12"/>
    <property type="match status" value="1"/>
</dbReference>
<proteinExistence type="predicted"/>
<reference evidence="5" key="2">
    <citation type="submission" date="2019-01" db="UniProtKB">
        <authorList>
            <consortium name="EnsemblPlants"/>
        </authorList>
    </citation>
    <scope>IDENTIFICATION</scope>
    <source>
        <strain evidence="5">cv. Heinz 1706</strain>
    </source>
</reference>
<dbReference type="Proteomes" id="UP000004994">
    <property type="component" value="Chromosome 8"/>
</dbReference>
<dbReference type="STRING" id="4081.A0A3Q7HSN7"/>
<accession>A0A3Q7HSN7</accession>
<evidence type="ECO:0000313" key="6">
    <source>
        <dbReference type="Proteomes" id="UP000004994"/>
    </source>
</evidence>
<keyword evidence="2" id="KW-0847">Vitamin C</keyword>
<dbReference type="GO" id="GO:0016747">
    <property type="term" value="F:acyltransferase activity, transferring groups other than amino-acyl groups"/>
    <property type="evidence" value="ECO:0007669"/>
    <property type="project" value="InterPro"/>
</dbReference>
<dbReference type="CDD" id="cd04301">
    <property type="entry name" value="NAT_SF"/>
    <property type="match status" value="1"/>
</dbReference>
<dbReference type="AlphaFoldDB" id="A0A3Q7HSN7"/>
<evidence type="ECO:0000259" key="4">
    <source>
        <dbReference type="PROSITE" id="PS51186"/>
    </source>
</evidence>
<feature type="domain" description="N-acetyltransferase" evidence="4">
    <location>
        <begin position="94"/>
        <end position="260"/>
    </location>
</feature>
<dbReference type="PaxDb" id="4081-Solyc08g078120.1.1"/>
<dbReference type="InterPro" id="IPR042163">
    <property type="entry name" value="PHF12"/>
</dbReference>
<sequence>MKMIICRNVNNCTDHRGCRQAREPVSLDMNETPEDTFCDLTCKKVIHIILKRYLGVEHELDKSYKWTLLQNTDNGSGMNIEDDYQRTVCHSKLVVARRLMEDCFEEIIDRHTEIDVIKSLVYNCGKTSCRSNFNRVNFRGFHTFILEKDEEIISAATISHGKTLAEMPFIATNKEYRRKGMCKKLMVAIESVRMSSHFYTIDIFLIIEVEKLVIPSVSKCIGTWIESYGFRLISSPLPKEITLHNTLMFHTSVRLQKDICSSASDKNAQEEQPSLKHDDFGDEIQDISVISFYNYGESKRKWGFFKLMDYGVPSEIVENFTSSLHELFDLPMEQKLKGGKTSSFPLGYYASNPDYEKNFPWAEILQLLQSPEIVVQFAKKVYDDQ</sequence>
<keyword evidence="3" id="KW-0408">Iron</keyword>
<protein>
    <recommendedName>
        <fullName evidence="4">N-acetyltransferase domain-containing protein</fullName>
    </recommendedName>
</protein>
<dbReference type="Gene3D" id="3.40.630.30">
    <property type="match status" value="1"/>
</dbReference>
<dbReference type="GO" id="GO:0016706">
    <property type="term" value="F:2-oxoglutarate-dependent dioxygenase activity"/>
    <property type="evidence" value="ECO:0007669"/>
    <property type="project" value="UniProtKB-ARBA"/>
</dbReference>
<dbReference type="PANTHER" id="PTHR46309:SF5">
    <property type="entry name" value="GNAT FAMILY ACETYLTRANSFERASE"/>
    <property type="match status" value="1"/>
</dbReference>